<evidence type="ECO:0000313" key="1">
    <source>
        <dbReference type="EMBL" id="VEN42871.1"/>
    </source>
</evidence>
<dbReference type="EMBL" id="CAACVG010006971">
    <property type="protein sequence ID" value="VEN42871.1"/>
    <property type="molecule type" value="Genomic_DNA"/>
</dbReference>
<name>A0A653C4L8_CALMS</name>
<dbReference type="Proteomes" id="UP000410492">
    <property type="component" value="Unassembled WGS sequence"/>
</dbReference>
<keyword evidence="2" id="KW-1185">Reference proteome</keyword>
<evidence type="ECO:0000313" key="2">
    <source>
        <dbReference type="Proteomes" id="UP000410492"/>
    </source>
</evidence>
<sequence>MSKSTKNICFDDICWSLISAELPTFQYNTNTFQLRWYCTQNMCYEQFVLIATYASVPPAFGQSRFLITEHVLFCA</sequence>
<accession>A0A653C4L8</accession>
<proteinExistence type="predicted"/>
<protein>
    <submittedName>
        <fullName evidence="1">Uncharacterized protein</fullName>
    </submittedName>
</protein>
<gene>
    <name evidence="1" type="ORF">CALMAC_LOCUS6210</name>
</gene>
<reference evidence="1 2" key="1">
    <citation type="submission" date="2019-01" db="EMBL/GenBank/DDBJ databases">
        <authorList>
            <person name="Sayadi A."/>
        </authorList>
    </citation>
    <scope>NUCLEOTIDE SEQUENCE [LARGE SCALE GENOMIC DNA]</scope>
</reference>
<dbReference type="AlphaFoldDB" id="A0A653C4L8"/>
<organism evidence="1 2">
    <name type="scientific">Callosobruchus maculatus</name>
    <name type="common">Southern cowpea weevil</name>
    <name type="synonym">Pulse bruchid</name>
    <dbReference type="NCBI Taxonomy" id="64391"/>
    <lineage>
        <taxon>Eukaryota</taxon>
        <taxon>Metazoa</taxon>
        <taxon>Ecdysozoa</taxon>
        <taxon>Arthropoda</taxon>
        <taxon>Hexapoda</taxon>
        <taxon>Insecta</taxon>
        <taxon>Pterygota</taxon>
        <taxon>Neoptera</taxon>
        <taxon>Endopterygota</taxon>
        <taxon>Coleoptera</taxon>
        <taxon>Polyphaga</taxon>
        <taxon>Cucujiformia</taxon>
        <taxon>Chrysomeloidea</taxon>
        <taxon>Chrysomelidae</taxon>
        <taxon>Bruchinae</taxon>
        <taxon>Bruchini</taxon>
        <taxon>Callosobruchus</taxon>
    </lineage>
</organism>